<evidence type="ECO:0000256" key="4">
    <source>
        <dbReference type="ARBA" id="ARBA00012681"/>
    </source>
</evidence>
<comment type="pathway">
    <text evidence="2">Amino-acid biosynthesis; L-cysteine biosynthesis; L-cysteine from L-serine: step 2/2.</text>
</comment>
<evidence type="ECO:0000259" key="12">
    <source>
        <dbReference type="Pfam" id="PF00291"/>
    </source>
</evidence>
<dbReference type="NCBIfam" id="TIGR01136">
    <property type="entry name" value="cysKM"/>
    <property type="match status" value="1"/>
</dbReference>
<dbReference type="FunFam" id="3.40.50.1100:FF:000003">
    <property type="entry name" value="Cystathionine beta-synthase"/>
    <property type="match status" value="1"/>
</dbReference>
<feature type="binding site" evidence="10">
    <location>
        <position position="261"/>
    </location>
    <ligand>
        <name>pyridoxal 5'-phosphate</name>
        <dbReference type="ChEBI" id="CHEBI:597326"/>
    </ligand>
</feature>
<dbReference type="RefSeq" id="WP_092724216.1">
    <property type="nucleotide sequence ID" value="NZ_FNGW01000002.1"/>
</dbReference>
<feature type="modified residue" description="N6-(pyridoxal phosphate)lysine" evidence="11">
    <location>
        <position position="40"/>
    </location>
</feature>
<dbReference type="InterPro" id="IPR001926">
    <property type="entry name" value="TrpB-like_PALP"/>
</dbReference>
<evidence type="ECO:0000256" key="5">
    <source>
        <dbReference type="ARBA" id="ARBA00019371"/>
    </source>
</evidence>
<sequence>MINESILNMIGNTPMVKLNKLESSNIYIKLEKYNPGGSIKDRAVYFMIDGLEKRGALKKGDVLVEATSGNTGIALAMIGKLKGYEVIIVMPETMSMERREIMKAYGAKLILTDGKLGMSGSIKKAQELLNENKNYKSLNQFENEDNPDGHYKTTGVEILNQVKDLEVFVCGVGTGGTLTGVARYLKEKNPSVIIVALEPENSPVISKGSSGPHKIQGIGAGFIPKNYDASLVDMVITIKDEEAFEGVKMLSEKEGILVGLSAGANIIGALKVAKIYSDKKIVTIAPDGIEKYISMGIFK</sequence>
<dbReference type="STRING" id="1121325.SAMN04515677_102257"/>
<keyword evidence="14" id="KW-1185">Reference proteome</keyword>
<dbReference type="EMBL" id="FNGW01000002">
    <property type="protein sequence ID" value="SDL52757.1"/>
    <property type="molecule type" value="Genomic_DNA"/>
</dbReference>
<evidence type="ECO:0000256" key="6">
    <source>
        <dbReference type="ARBA" id="ARBA00022898"/>
    </source>
</evidence>
<dbReference type="GO" id="GO:0006535">
    <property type="term" value="P:cysteine biosynthetic process from serine"/>
    <property type="evidence" value="ECO:0007669"/>
    <property type="project" value="InterPro"/>
</dbReference>
<evidence type="ECO:0000256" key="1">
    <source>
        <dbReference type="ARBA" id="ARBA00001933"/>
    </source>
</evidence>
<dbReference type="InterPro" id="IPR005859">
    <property type="entry name" value="CysK"/>
</dbReference>
<dbReference type="InterPro" id="IPR000634">
    <property type="entry name" value="Ser/Thr_deHydtase_PyrdxlP-BS"/>
</dbReference>
<dbReference type="CDD" id="cd01561">
    <property type="entry name" value="CBS_like"/>
    <property type="match status" value="1"/>
</dbReference>
<reference evidence="13 14" key="1">
    <citation type="submission" date="2016-10" db="EMBL/GenBank/DDBJ databases">
        <authorList>
            <person name="de Groot N.N."/>
        </authorList>
    </citation>
    <scope>NUCLEOTIDE SEQUENCE [LARGE SCALE GENOMIC DNA]</scope>
    <source>
        <strain evidence="13 14">DSM 797</strain>
    </source>
</reference>
<dbReference type="GO" id="GO:0004124">
    <property type="term" value="F:cysteine synthase activity"/>
    <property type="evidence" value="ECO:0007669"/>
    <property type="project" value="UniProtKB-EC"/>
</dbReference>
<dbReference type="GO" id="GO:0030170">
    <property type="term" value="F:pyridoxal phosphate binding"/>
    <property type="evidence" value="ECO:0007669"/>
    <property type="project" value="InterPro"/>
</dbReference>
<name>A0A1G9KTE2_9FIRM</name>
<comment type="catalytic activity">
    <reaction evidence="9">
        <text>O-acetyl-L-serine + hydrogen sulfide = L-cysteine + acetate</text>
        <dbReference type="Rhea" id="RHEA:14829"/>
        <dbReference type="ChEBI" id="CHEBI:29919"/>
        <dbReference type="ChEBI" id="CHEBI:30089"/>
        <dbReference type="ChEBI" id="CHEBI:35235"/>
        <dbReference type="ChEBI" id="CHEBI:58340"/>
        <dbReference type="EC" id="2.5.1.47"/>
    </reaction>
</comment>
<dbReference type="NCBIfam" id="TIGR01139">
    <property type="entry name" value="cysK"/>
    <property type="match status" value="1"/>
</dbReference>
<evidence type="ECO:0000256" key="11">
    <source>
        <dbReference type="PIRSR" id="PIRSR605856-51"/>
    </source>
</evidence>
<organism evidence="13 14">
    <name type="scientific">Romboutsia lituseburensis DSM 797</name>
    <dbReference type="NCBI Taxonomy" id="1121325"/>
    <lineage>
        <taxon>Bacteria</taxon>
        <taxon>Bacillati</taxon>
        <taxon>Bacillota</taxon>
        <taxon>Clostridia</taxon>
        <taxon>Peptostreptococcales</taxon>
        <taxon>Peptostreptococcaceae</taxon>
        <taxon>Romboutsia</taxon>
    </lineage>
</organism>
<evidence type="ECO:0000256" key="3">
    <source>
        <dbReference type="ARBA" id="ARBA00007103"/>
    </source>
</evidence>
<evidence type="ECO:0000256" key="9">
    <source>
        <dbReference type="ARBA" id="ARBA00047931"/>
    </source>
</evidence>
<dbReference type="FunFam" id="3.40.50.1100:FF:000118">
    <property type="entry name" value="Related to CYS4-cystathionine beta-synthase"/>
    <property type="match status" value="1"/>
</dbReference>
<dbReference type="EC" id="2.5.1.47" evidence="4"/>
<comment type="similarity">
    <text evidence="3">Belongs to the cysteine synthase/cystathionine beta-synthase family.</text>
</comment>
<dbReference type="InterPro" id="IPR050214">
    <property type="entry name" value="Cys_Synth/Cystath_Beta-Synth"/>
</dbReference>
<evidence type="ECO:0000313" key="13">
    <source>
        <dbReference type="EMBL" id="SDL52757.1"/>
    </source>
</evidence>
<dbReference type="PANTHER" id="PTHR10314">
    <property type="entry name" value="CYSTATHIONINE BETA-SYNTHASE"/>
    <property type="match status" value="1"/>
</dbReference>
<dbReference type="InterPro" id="IPR036052">
    <property type="entry name" value="TrpB-like_PALP_sf"/>
</dbReference>
<dbReference type="Proteomes" id="UP000199068">
    <property type="component" value="Unassembled WGS sequence"/>
</dbReference>
<evidence type="ECO:0000256" key="7">
    <source>
        <dbReference type="ARBA" id="ARBA00030296"/>
    </source>
</evidence>
<dbReference type="SUPFAM" id="SSF53686">
    <property type="entry name" value="Tryptophan synthase beta subunit-like PLP-dependent enzymes"/>
    <property type="match status" value="1"/>
</dbReference>
<evidence type="ECO:0000313" key="14">
    <source>
        <dbReference type="Proteomes" id="UP000199068"/>
    </source>
</evidence>
<proteinExistence type="inferred from homology"/>
<dbReference type="PROSITE" id="PS00165">
    <property type="entry name" value="DEHYDRATASE_SER_THR"/>
    <property type="match status" value="1"/>
</dbReference>
<comment type="cofactor">
    <cofactor evidence="1 10">
        <name>pyridoxal 5'-phosphate</name>
        <dbReference type="ChEBI" id="CHEBI:597326"/>
    </cofactor>
</comment>
<evidence type="ECO:0000256" key="10">
    <source>
        <dbReference type="PIRSR" id="PIRSR605856-50"/>
    </source>
</evidence>
<dbReference type="Pfam" id="PF00291">
    <property type="entry name" value="PALP"/>
    <property type="match status" value="1"/>
</dbReference>
<accession>A0A1G9KTE2</accession>
<dbReference type="InterPro" id="IPR005856">
    <property type="entry name" value="Cys_synth"/>
</dbReference>
<gene>
    <name evidence="13" type="ORF">SAMN04515677_102257</name>
</gene>
<evidence type="ECO:0000256" key="8">
    <source>
        <dbReference type="ARBA" id="ARBA00033075"/>
    </source>
</evidence>
<keyword evidence="6 10" id="KW-0663">Pyridoxal phosphate</keyword>
<dbReference type="AlphaFoldDB" id="A0A1G9KTE2"/>
<dbReference type="Gene3D" id="3.40.50.1100">
    <property type="match status" value="2"/>
</dbReference>
<feature type="domain" description="Tryptophan synthase beta chain-like PALP" evidence="12">
    <location>
        <begin position="8"/>
        <end position="287"/>
    </location>
</feature>
<feature type="binding site" evidence="10">
    <location>
        <begin position="173"/>
        <end position="177"/>
    </location>
    <ligand>
        <name>pyridoxal 5'-phosphate</name>
        <dbReference type="ChEBI" id="CHEBI:597326"/>
    </ligand>
</feature>
<evidence type="ECO:0000256" key="2">
    <source>
        <dbReference type="ARBA" id="ARBA00004962"/>
    </source>
</evidence>
<protein>
    <recommendedName>
        <fullName evidence="5">Cysteine synthase</fullName>
        <ecNumber evidence="4">2.5.1.47</ecNumber>
    </recommendedName>
    <alternativeName>
        <fullName evidence="7">O-acetylserine (thiol)-lyase</fullName>
    </alternativeName>
    <alternativeName>
        <fullName evidence="8">O-acetylserine sulfhydrylase</fullName>
    </alternativeName>
</protein>
<feature type="binding site" evidence="10">
    <location>
        <position position="70"/>
    </location>
    <ligand>
        <name>pyridoxal 5'-phosphate</name>
        <dbReference type="ChEBI" id="CHEBI:597326"/>
    </ligand>
</feature>
<dbReference type="UniPathway" id="UPA00136">
    <property type="reaction ID" value="UER00200"/>
</dbReference>